<reference evidence="3" key="2">
    <citation type="submission" date="2019-02" db="EMBL/GenBank/DDBJ databases">
        <title>Opniocepnalus argus Var Kimnra genome.</title>
        <authorList>
            <person name="Zhou C."/>
            <person name="Xiao S."/>
        </authorList>
    </citation>
    <scope>NUCLEOTIDE SEQUENCE [LARGE SCALE GENOMIC DNA]</scope>
</reference>
<sequence>MGAMEEELRKAEKITVLGEQEFWQQDREQLLEENRRLQRKLCIMTEDNKKLYTELQKAKEERGGEEEEISSLPKRLFPLEKNFSTALFISRRLKSEVAEEERKKREQLINSLQQRLCAEKQETERARALFHQCSGLETGEEKWRRKVSKLEELLTEKDKALRRAIKKRQARTRAYVDILAELTKTTSALKQSHLTCVALEGKLQTMLASGSFRKELSNTGNSFRQQLLENSRKEGEGLHKDLSYKDIKSRMEPVELCELWQSKAQNWNKEKMELEEEEKM</sequence>
<protein>
    <submittedName>
        <fullName evidence="2">Uncharacterized protein</fullName>
    </submittedName>
</protein>
<organism evidence="2 3">
    <name type="scientific">Channa argus</name>
    <name type="common">Northern snakehead</name>
    <name type="synonym">Ophicephalus argus</name>
    <dbReference type="NCBI Taxonomy" id="215402"/>
    <lineage>
        <taxon>Eukaryota</taxon>
        <taxon>Metazoa</taxon>
        <taxon>Chordata</taxon>
        <taxon>Craniata</taxon>
        <taxon>Vertebrata</taxon>
        <taxon>Euteleostomi</taxon>
        <taxon>Actinopterygii</taxon>
        <taxon>Neopterygii</taxon>
        <taxon>Teleostei</taxon>
        <taxon>Neoteleostei</taxon>
        <taxon>Acanthomorphata</taxon>
        <taxon>Anabantaria</taxon>
        <taxon>Anabantiformes</taxon>
        <taxon>Channoidei</taxon>
        <taxon>Channidae</taxon>
        <taxon>Channa</taxon>
    </lineage>
</organism>
<name>A0A6G1Q125_CHAAH</name>
<evidence type="ECO:0000313" key="3">
    <source>
        <dbReference type="Proteomes" id="UP000503349"/>
    </source>
</evidence>
<feature type="coiled-coil region" evidence="1">
    <location>
        <begin position="20"/>
        <end position="115"/>
    </location>
</feature>
<accession>A0A6G1Q125</accession>
<evidence type="ECO:0000313" key="2">
    <source>
        <dbReference type="EMBL" id="KAF3696207.1"/>
    </source>
</evidence>
<gene>
    <name evidence="2" type="ORF">EXN66_Car011883</name>
</gene>
<proteinExistence type="predicted"/>
<dbReference type="Proteomes" id="UP000503349">
    <property type="component" value="Chromosome 11"/>
</dbReference>
<dbReference type="EMBL" id="CM015722">
    <property type="protein sequence ID" value="KAF3696207.1"/>
    <property type="molecule type" value="Genomic_DNA"/>
</dbReference>
<keyword evidence="3" id="KW-1185">Reference proteome</keyword>
<keyword evidence="1" id="KW-0175">Coiled coil</keyword>
<reference evidence="2 3" key="1">
    <citation type="submission" date="2019-02" db="EMBL/GenBank/DDBJ databases">
        <title>Opniocepnalus argus genome.</title>
        <authorList>
            <person name="Zhou C."/>
            <person name="Xiao S."/>
        </authorList>
    </citation>
    <scope>NUCLEOTIDE SEQUENCE [LARGE SCALE GENOMIC DNA]</scope>
    <source>
        <strain evidence="2">OARG1902GOOAL</strain>
        <tissue evidence="2">Muscle</tissue>
    </source>
</reference>
<evidence type="ECO:0000256" key="1">
    <source>
        <dbReference type="SAM" id="Coils"/>
    </source>
</evidence>
<dbReference type="AlphaFoldDB" id="A0A6G1Q125"/>